<dbReference type="CDD" id="cd10017">
    <property type="entry name" value="B3_DNA"/>
    <property type="match status" value="3"/>
</dbReference>
<feature type="domain" description="TF-B3" evidence="7">
    <location>
        <begin position="418"/>
        <end position="520"/>
    </location>
</feature>
<dbReference type="GeneID" id="123451120"/>
<keyword evidence="9" id="KW-1185">Reference proteome</keyword>
<dbReference type="AlphaFoldDB" id="A0A287N8H8"/>
<evidence type="ECO:0000256" key="6">
    <source>
        <dbReference type="SAM" id="MobiDB-lite"/>
    </source>
</evidence>
<comment type="subcellular location">
    <subcellularLocation>
        <location evidence="1">Nucleus</location>
    </subcellularLocation>
</comment>
<dbReference type="GO" id="GO:0005634">
    <property type="term" value="C:nucleus"/>
    <property type="evidence" value="ECO:0007669"/>
    <property type="project" value="UniProtKB-SubCell"/>
</dbReference>
<dbReference type="EnsemblPlants" id="HORVU.MOREX.r3.4HG0341540.1">
    <property type="protein sequence ID" value="HORVU.MOREX.r3.4HG0341540.1"/>
    <property type="gene ID" value="HORVU.MOREX.r3.4HG0341540"/>
</dbReference>
<evidence type="ECO:0000313" key="9">
    <source>
        <dbReference type="Proteomes" id="UP000011116"/>
    </source>
</evidence>
<keyword evidence="3" id="KW-0238">DNA-binding</keyword>
<dbReference type="Pfam" id="PF02362">
    <property type="entry name" value="B3"/>
    <property type="match status" value="3"/>
</dbReference>
<feature type="compositionally biased region" description="Polar residues" evidence="6">
    <location>
        <begin position="143"/>
        <end position="171"/>
    </location>
</feature>
<feature type="region of interest" description="Disordered" evidence="6">
    <location>
        <begin position="143"/>
        <end position="211"/>
    </location>
</feature>
<dbReference type="Gene3D" id="2.40.330.10">
    <property type="entry name" value="DNA-binding pseudobarrel domain"/>
    <property type="match status" value="3"/>
</dbReference>
<keyword evidence="2" id="KW-0805">Transcription regulation</keyword>
<dbReference type="PANTHER" id="PTHR31391">
    <property type="entry name" value="B3 DOMAIN-CONTAINING PROTEIN OS11G0197600-RELATED"/>
    <property type="match status" value="1"/>
</dbReference>
<evidence type="ECO:0000256" key="2">
    <source>
        <dbReference type="ARBA" id="ARBA00023015"/>
    </source>
</evidence>
<accession>A0A287N8H8</accession>
<keyword evidence="5" id="KW-0539">Nucleus</keyword>
<evidence type="ECO:0000256" key="4">
    <source>
        <dbReference type="ARBA" id="ARBA00023163"/>
    </source>
</evidence>
<sequence>MCFHDPCFSAYKTLTGGEMSNSCECCKRYWTHLHGKVKCFFTHMDRNSGHSMVMPESFVNCFAWKLSGTIELEAPNGNVYDVRITERRNKTLLRSGWGAFVDANHIVESDSLMFRHRGNCRFKVVVFDSSGCEKVVSCARRQGNTNDQAPSTNSTDILTSFTDGNTHSSARGRSDDYCRKRAKKDAIAYPSEGSSEDSPYEHQSSESDDQMLPTPVYVLSGKCYVTDEDEASIIALAQEIQPEMPLLVVMMTKPSVKPYPDLVIPKDYALAHFPRKNQTIKLQLPDQSKKWYCEFRVKSDGGHFNLKECGFARDNHLLEGDMCVFHPMMNRKGRTFKVMVHLLCKASIDHTSSKNGLTSKKNVPTLCIKEDTNEGEEIPSLGHEEHGINDEEPYMMPRGTCLTRLQKKKVLGKVEAIGSDLHIYIAVMTRSSILVSLSFAIKYSATYLREGSGSLVLQVEGKSQVWHDEMREKGGAMRIRAGWTSFASDNNLREGDICLFELMKNEGGPKKMMVYIIRRELC</sequence>
<dbReference type="GO" id="GO:0003677">
    <property type="term" value="F:DNA binding"/>
    <property type="evidence" value="ECO:0007669"/>
    <property type="project" value="UniProtKB-KW"/>
</dbReference>
<evidence type="ECO:0000256" key="3">
    <source>
        <dbReference type="ARBA" id="ARBA00023125"/>
    </source>
</evidence>
<dbReference type="Gramene" id="HORVU.MOREX.r3.4HG0341540.1">
    <property type="protein sequence ID" value="HORVU.MOREX.r3.4HG0341540.1"/>
    <property type="gene ID" value="HORVU.MOREX.r3.4HG0341540"/>
</dbReference>
<dbReference type="InterPro" id="IPR003340">
    <property type="entry name" value="B3_DNA-bd"/>
</dbReference>
<reference evidence="8" key="2">
    <citation type="submission" date="2020-10" db="EMBL/GenBank/DDBJ databases">
        <authorList>
            <person name="Scholz U."/>
            <person name="Mascher M."/>
            <person name="Fiebig A."/>
        </authorList>
    </citation>
    <scope>NUCLEOTIDE SEQUENCE [LARGE SCALE GENOMIC DNA]</scope>
    <source>
        <strain evidence="8">cv. Morex</strain>
    </source>
</reference>
<dbReference type="PaxDb" id="4513-MLOC_37768.2"/>
<dbReference type="InterPro" id="IPR015300">
    <property type="entry name" value="DNA-bd_pseudobarrel_sf"/>
</dbReference>
<organism evidence="8 9">
    <name type="scientific">Hordeum vulgare subsp. vulgare</name>
    <name type="common">Domesticated barley</name>
    <dbReference type="NCBI Taxonomy" id="112509"/>
    <lineage>
        <taxon>Eukaryota</taxon>
        <taxon>Viridiplantae</taxon>
        <taxon>Streptophyta</taxon>
        <taxon>Embryophyta</taxon>
        <taxon>Tracheophyta</taxon>
        <taxon>Spermatophyta</taxon>
        <taxon>Magnoliopsida</taxon>
        <taxon>Liliopsida</taxon>
        <taxon>Poales</taxon>
        <taxon>Poaceae</taxon>
        <taxon>BOP clade</taxon>
        <taxon>Pooideae</taxon>
        <taxon>Triticodae</taxon>
        <taxon>Triticeae</taxon>
        <taxon>Hordeinae</taxon>
        <taxon>Hordeum</taxon>
    </lineage>
</organism>
<dbReference type="Proteomes" id="UP000011116">
    <property type="component" value="Chromosome 4H"/>
</dbReference>
<dbReference type="SMART" id="SM01019">
    <property type="entry name" value="B3"/>
    <property type="match status" value="3"/>
</dbReference>
<dbReference type="Gramene" id="HORVU.MOREX.r2.4HG0285040.1">
    <property type="protein sequence ID" value="HORVU.MOREX.r2.4HG0285040.1"/>
    <property type="gene ID" value="HORVU.MOREX.r2.4HG0285040"/>
</dbReference>
<reference evidence="8" key="3">
    <citation type="submission" date="2022-01" db="UniProtKB">
        <authorList>
            <consortium name="EnsemblPlants"/>
        </authorList>
    </citation>
    <scope>IDENTIFICATION</scope>
    <source>
        <strain evidence="8">subsp. vulgare</strain>
    </source>
</reference>
<evidence type="ECO:0000256" key="5">
    <source>
        <dbReference type="ARBA" id="ARBA00023242"/>
    </source>
</evidence>
<dbReference type="ExpressionAtlas" id="A0A287N8H8">
    <property type="expression patterns" value="baseline and differential"/>
</dbReference>
<evidence type="ECO:0000259" key="7">
    <source>
        <dbReference type="PROSITE" id="PS50863"/>
    </source>
</evidence>
<dbReference type="STRING" id="112509.A0A287N8H8"/>
<dbReference type="InParanoid" id="A0A287N8H8"/>
<proteinExistence type="predicted"/>
<dbReference type="KEGG" id="hvg:123451120"/>
<evidence type="ECO:0000313" key="8">
    <source>
        <dbReference type="EnsemblPlants" id="HORVU.MOREX.r3.4HG0341540.1"/>
    </source>
</evidence>
<feature type="domain" description="TF-B3" evidence="7">
    <location>
        <begin position="37"/>
        <end position="130"/>
    </location>
</feature>
<dbReference type="SMR" id="A0A287N8H8"/>
<dbReference type="PANTHER" id="PTHR31391:SF159">
    <property type="entry name" value="TF-B3 DOMAIN-CONTAINING PROTEIN"/>
    <property type="match status" value="1"/>
</dbReference>
<evidence type="ECO:0000256" key="1">
    <source>
        <dbReference type="ARBA" id="ARBA00004123"/>
    </source>
</evidence>
<dbReference type="PROSITE" id="PS50863">
    <property type="entry name" value="B3"/>
    <property type="match status" value="2"/>
</dbReference>
<dbReference type="RefSeq" id="XP_044984063.1">
    <property type="nucleotide sequence ID" value="XM_045128128.1"/>
</dbReference>
<dbReference type="OrthoDB" id="590488at2759"/>
<protein>
    <recommendedName>
        <fullName evidence="7">TF-B3 domain-containing protein</fullName>
    </recommendedName>
</protein>
<name>A0A287N8H8_HORVV</name>
<reference evidence="9" key="1">
    <citation type="journal article" date="2012" name="Nature">
        <title>A physical, genetic and functional sequence assembly of the barley genome.</title>
        <authorList>
            <consortium name="The International Barley Genome Sequencing Consortium"/>
            <person name="Mayer K.F."/>
            <person name="Waugh R."/>
            <person name="Brown J.W."/>
            <person name="Schulman A."/>
            <person name="Langridge P."/>
            <person name="Platzer M."/>
            <person name="Fincher G.B."/>
            <person name="Muehlbauer G.J."/>
            <person name="Sato K."/>
            <person name="Close T.J."/>
            <person name="Wise R.P."/>
            <person name="Stein N."/>
        </authorList>
    </citation>
    <scope>NUCLEOTIDE SEQUENCE [LARGE SCALE GENOMIC DNA]</scope>
    <source>
        <strain evidence="9">cv. Morex</strain>
    </source>
</reference>
<dbReference type="SUPFAM" id="SSF101936">
    <property type="entry name" value="DNA-binding pseudobarrel domain"/>
    <property type="match status" value="3"/>
</dbReference>
<dbReference type="InterPro" id="IPR044837">
    <property type="entry name" value="REM16-like"/>
</dbReference>
<gene>
    <name evidence="8" type="primary">LOC123451120</name>
</gene>
<keyword evidence="4" id="KW-0804">Transcription</keyword>
<dbReference type="RefSeq" id="XP_044984062.1">
    <property type="nucleotide sequence ID" value="XM_045128127.1"/>
</dbReference>